<dbReference type="Proteomes" id="UP001162972">
    <property type="component" value="Unassembled WGS sequence"/>
</dbReference>
<evidence type="ECO:0000256" key="1">
    <source>
        <dbReference type="ARBA" id="ARBA00004123"/>
    </source>
</evidence>
<dbReference type="GO" id="GO:0003677">
    <property type="term" value="F:DNA binding"/>
    <property type="evidence" value="ECO:0007669"/>
    <property type="project" value="UniProtKB-UniRule"/>
</dbReference>
<evidence type="ECO:0000313" key="6">
    <source>
        <dbReference type="Proteomes" id="UP001162972"/>
    </source>
</evidence>
<evidence type="ECO:0000256" key="3">
    <source>
        <dbReference type="SAM" id="MobiDB-lite"/>
    </source>
</evidence>
<keyword evidence="2" id="KW-0238">DNA-binding</keyword>
<accession>A0AAD6J7T7</accession>
<feature type="non-terminal residue" evidence="5">
    <location>
        <position position="1"/>
    </location>
</feature>
<keyword evidence="2" id="KW-0371">Homeobox</keyword>
<dbReference type="InterPro" id="IPR009057">
    <property type="entry name" value="Homeodomain-like_sf"/>
</dbReference>
<dbReference type="EMBL" id="JAPFFJ010000519">
    <property type="protein sequence ID" value="KAJ6395086.1"/>
    <property type="molecule type" value="Genomic_DNA"/>
</dbReference>
<dbReference type="InterPro" id="IPR001356">
    <property type="entry name" value="HD"/>
</dbReference>
<name>A0AAD6J7T7_9ROSI</name>
<reference evidence="5" key="2">
    <citation type="journal article" date="2023" name="Int. J. Mol. Sci.">
        <title>De Novo Assembly and Annotation of 11 Diverse Shrub Willow (Salix) Genomes Reveals Novel Gene Organization in Sex-Linked Regions.</title>
        <authorList>
            <person name="Hyden B."/>
            <person name="Feng K."/>
            <person name="Yates T.B."/>
            <person name="Jawdy S."/>
            <person name="Cereghino C."/>
            <person name="Smart L.B."/>
            <person name="Muchero W."/>
        </authorList>
    </citation>
    <scope>NUCLEOTIDE SEQUENCE</scope>
    <source>
        <tissue evidence="5">Shoot tip</tissue>
    </source>
</reference>
<organism evidence="5 6">
    <name type="scientific">Salix udensis</name>
    <dbReference type="NCBI Taxonomy" id="889485"/>
    <lineage>
        <taxon>Eukaryota</taxon>
        <taxon>Viridiplantae</taxon>
        <taxon>Streptophyta</taxon>
        <taxon>Embryophyta</taxon>
        <taxon>Tracheophyta</taxon>
        <taxon>Spermatophyta</taxon>
        <taxon>Magnoliopsida</taxon>
        <taxon>eudicotyledons</taxon>
        <taxon>Gunneridae</taxon>
        <taxon>Pentapetalae</taxon>
        <taxon>rosids</taxon>
        <taxon>fabids</taxon>
        <taxon>Malpighiales</taxon>
        <taxon>Salicaceae</taxon>
        <taxon>Saliceae</taxon>
        <taxon>Salix</taxon>
    </lineage>
</organism>
<evidence type="ECO:0000313" key="5">
    <source>
        <dbReference type="EMBL" id="KAJ6395086.1"/>
    </source>
</evidence>
<proteinExistence type="predicted"/>
<comment type="caution">
    <text evidence="5">The sequence shown here is derived from an EMBL/GenBank/DDBJ whole genome shotgun (WGS) entry which is preliminary data.</text>
</comment>
<dbReference type="SUPFAM" id="SSF46689">
    <property type="entry name" value="Homeodomain-like"/>
    <property type="match status" value="1"/>
</dbReference>
<gene>
    <name evidence="5" type="ORF">OIU84_023912</name>
</gene>
<dbReference type="Gene3D" id="1.10.10.60">
    <property type="entry name" value="Homeodomain-like"/>
    <property type="match status" value="1"/>
</dbReference>
<keyword evidence="2" id="KW-0539">Nucleus</keyword>
<keyword evidence="6" id="KW-1185">Reference proteome</keyword>
<feature type="region of interest" description="Disordered" evidence="3">
    <location>
        <begin position="36"/>
        <end position="69"/>
    </location>
</feature>
<sequence length="121" mass="13741">MLSSDPVSTDVLDVGLPNEQDISLFLTSSQMDFERVRGGGSAGKKRELELESGQASSSSNDDAENPLVQKKPRFSEEKYLVFLRNIFEENNRIPNSIQLRLAEKLKLVPRKVQDWYQRGRA</sequence>
<reference evidence="5" key="1">
    <citation type="submission" date="2022-10" db="EMBL/GenBank/DDBJ databases">
        <authorList>
            <person name="Hyden B.L."/>
            <person name="Feng K."/>
            <person name="Yates T."/>
            <person name="Jawdy S."/>
            <person name="Smart L.B."/>
            <person name="Muchero W."/>
        </authorList>
    </citation>
    <scope>NUCLEOTIDE SEQUENCE</scope>
    <source>
        <tissue evidence="5">Shoot tip</tissue>
    </source>
</reference>
<dbReference type="GO" id="GO:0005634">
    <property type="term" value="C:nucleus"/>
    <property type="evidence" value="ECO:0007669"/>
    <property type="project" value="UniProtKB-SubCell"/>
</dbReference>
<protein>
    <recommendedName>
        <fullName evidence="4">Homeobox domain-containing protein</fullName>
    </recommendedName>
</protein>
<dbReference type="AlphaFoldDB" id="A0AAD6J7T7"/>
<feature type="domain" description="Homeobox" evidence="4">
    <location>
        <begin position="83"/>
        <end position="121"/>
    </location>
</feature>
<evidence type="ECO:0000256" key="2">
    <source>
        <dbReference type="PROSITE-ProRule" id="PRU00108"/>
    </source>
</evidence>
<dbReference type="PROSITE" id="PS50071">
    <property type="entry name" value="HOMEOBOX_2"/>
    <property type="match status" value="1"/>
</dbReference>
<evidence type="ECO:0000259" key="4">
    <source>
        <dbReference type="PROSITE" id="PS50071"/>
    </source>
</evidence>
<comment type="subcellular location">
    <subcellularLocation>
        <location evidence="1 2">Nucleus</location>
    </subcellularLocation>
</comment>